<evidence type="ECO:0000313" key="3">
    <source>
        <dbReference type="Proteomes" id="UP001225598"/>
    </source>
</evidence>
<sequence>MDNHSKKVLIIGGRGKVARLATEMLVEANASVTSLVRTVESVAEVEVLGASALVRDLTEISLDEWTEILADYDAVVWAAGNGGRGGADVTYAVDRDGAIEVIDALATLEFPPRFIMVSYIGSLETTATDDGGTWYAYVEAKKAADQHLLATEIEYIILAPSALTDDPARGIALVENTPAGADGVKTSRELVAEMVAEMVLRATLPEEDFIAFVDGDEEILAVL</sequence>
<evidence type="ECO:0000313" key="2">
    <source>
        <dbReference type="EMBL" id="WIM68871.1"/>
    </source>
</evidence>
<organism evidence="2 3">
    <name type="scientific">Corynebacterium breve</name>
    <dbReference type="NCBI Taxonomy" id="3049799"/>
    <lineage>
        <taxon>Bacteria</taxon>
        <taxon>Bacillati</taxon>
        <taxon>Actinomycetota</taxon>
        <taxon>Actinomycetes</taxon>
        <taxon>Mycobacteriales</taxon>
        <taxon>Corynebacteriaceae</taxon>
        <taxon>Corynebacterium</taxon>
    </lineage>
</organism>
<dbReference type="Gene3D" id="3.40.50.720">
    <property type="entry name" value="NAD(P)-binding Rossmann-like Domain"/>
    <property type="match status" value="1"/>
</dbReference>
<dbReference type="SUPFAM" id="SSF51735">
    <property type="entry name" value="NAD(P)-binding Rossmann-fold domains"/>
    <property type="match status" value="1"/>
</dbReference>
<protein>
    <submittedName>
        <fullName evidence="2">NAD(P)H-binding protein</fullName>
    </submittedName>
</protein>
<dbReference type="PANTHER" id="PTHR15020:SF50">
    <property type="entry name" value="UPF0659 PROTEIN YMR090W"/>
    <property type="match status" value="1"/>
</dbReference>
<proteinExistence type="predicted"/>
<name>A0ABY8VIR9_9CORY</name>
<accession>A0ABY8VIR9</accession>
<gene>
    <name evidence="2" type="ORF">QP027_05685</name>
</gene>
<dbReference type="RefSeq" id="WP_284826702.1">
    <property type="nucleotide sequence ID" value="NZ_CP126969.1"/>
</dbReference>
<dbReference type="PANTHER" id="PTHR15020">
    <property type="entry name" value="FLAVIN REDUCTASE-RELATED"/>
    <property type="match status" value="1"/>
</dbReference>
<feature type="domain" description="NAD(P)-binding" evidence="1">
    <location>
        <begin position="12"/>
        <end position="199"/>
    </location>
</feature>
<dbReference type="Proteomes" id="UP001225598">
    <property type="component" value="Chromosome"/>
</dbReference>
<dbReference type="InterPro" id="IPR016040">
    <property type="entry name" value="NAD(P)-bd_dom"/>
</dbReference>
<dbReference type="EMBL" id="CP126969">
    <property type="protein sequence ID" value="WIM68871.1"/>
    <property type="molecule type" value="Genomic_DNA"/>
</dbReference>
<reference evidence="2 3" key="1">
    <citation type="submission" date="2023-05" db="EMBL/GenBank/DDBJ databases">
        <title>Corynebacterium suedekumii sp. nov. and Corynebacterium breve sp. nov. isolated from raw cow's milk.</title>
        <authorList>
            <person name="Baer M.K."/>
            <person name="Mehl L."/>
            <person name="Hellmuth R."/>
            <person name="Marke G."/>
            <person name="Lipski A."/>
        </authorList>
    </citation>
    <scope>NUCLEOTIDE SEQUENCE [LARGE SCALE GENOMIC DNA]</scope>
    <source>
        <strain evidence="2 3">R4</strain>
    </source>
</reference>
<keyword evidence="3" id="KW-1185">Reference proteome</keyword>
<dbReference type="InterPro" id="IPR036291">
    <property type="entry name" value="NAD(P)-bd_dom_sf"/>
</dbReference>
<evidence type="ECO:0000259" key="1">
    <source>
        <dbReference type="Pfam" id="PF13460"/>
    </source>
</evidence>
<dbReference type="Pfam" id="PF13460">
    <property type="entry name" value="NAD_binding_10"/>
    <property type="match status" value="1"/>
</dbReference>